<sequence>MGRLPEQGDDKERSDPYEEYENDFCHQNESTTNCDKEVCCKQDEDTEEIVSSPLPFKKAASLKASAYTYEIVGCDSVN</sequence>
<dbReference type="HOGENOM" id="CLU_2614856_0_0_5"/>
<feature type="compositionally biased region" description="Basic and acidic residues" evidence="1">
    <location>
        <begin position="1"/>
        <end position="16"/>
    </location>
</feature>
<evidence type="ECO:0000313" key="3">
    <source>
        <dbReference type="Proteomes" id="UP000001077"/>
    </source>
</evidence>
<name>J0QV94_9HYPH</name>
<comment type="caution">
    <text evidence="2">The sequence shown here is derived from an EMBL/GenBank/DDBJ whole genome shotgun (WGS) entry which is preliminary data.</text>
</comment>
<keyword evidence="3" id="KW-1185">Reference proteome</keyword>
<accession>J0QV94</accession>
<reference evidence="2 3" key="1">
    <citation type="submission" date="2012-03" db="EMBL/GenBank/DDBJ databases">
        <title>The Genome Sequence of Bartonella rattimassiliensis 15908.</title>
        <authorList>
            <consortium name="The Broad Institute Genome Sequencing Platform"/>
            <consortium name="The Broad Institute Genome Sequencing Center for Infectious Disease"/>
            <person name="Feldgarden M."/>
            <person name="Kirby J."/>
            <person name="Kosoy M."/>
            <person name="Birtles R."/>
            <person name="Probert W.S."/>
            <person name="Chiaraviglio L."/>
            <person name="Young S.K."/>
            <person name="Zeng Q."/>
            <person name="Gargeya S."/>
            <person name="Fitzgerald M."/>
            <person name="Haas B."/>
            <person name="Abouelleil A."/>
            <person name="Alvarado L."/>
            <person name="Arachchi H.M."/>
            <person name="Berlin A."/>
            <person name="Chapman S.B."/>
            <person name="Gearin G."/>
            <person name="Goldberg J."/>
            <person name="Griggs A."/>
            <person name="Gujja S."/>
            <person name="Hansen M."/>
            <person name="Heiman D."/>
            <person name="Howarth C."/>
            <person name="Larimer J."/>
            <person name="Lui A."/>
            <person name="MacDonald P.J.P."/>
            <person name="McCowen C."/>
            <person name="Montmayeur A."/>
            <person name="Murphy C."/>
            <person name="Neiman D."/>
            <person name="Pearson M."/>
            <person name="Priest M."/>
            <person name="Roberts A."/>
            <person name="Saif S."/>
            <person name="Shea T."/>
            <person name="Sisk P."/>
            <person name="Stolte C."/>
            <person name="Sykes S."/>
            <person name="Wortman J."/>
            <person name="Nusbaum C."/>
            <person name="Birren B."/>
        </authorList>
    </citation>
    <scope>NUCLEOTIDE SEQUENCE [LARGE SCALE GENOMIC DNA]</scope>
    <source>
        <strain evidence="2 3">15908</strain>
    </source>
</reference>
<feature type="region of interest" description="Disordered" evidence="1">
    <location>
        <begin position="1"/>
        <end position="20"/>
    </location>
</feature>
<proteinExistence type="predicted"/>
<evidence type="ECO:0000313" key="2">
    <source>
        <dbReference type="EMBL" id="EJF87069.1"/>
    </source>
</evidence>
<protein>
    <submittedName>
        <fullName evidence="2">Uncharacterized protein</fullName>
    </submittedName>
</protein>
<dbReference type="EMBL" id="AILY01000008">
    <property type="protein sequence ID" value="EJF87069.1"/>
    <property type="molecule type" value="Genomic_DNA"/>
</dbReference>
<evidence type="ECO:0000256" key="1">
    <source>
        <dbReference type="SAM" id="MobiDB-lite"/>
    </source>
</evidence>
<dbReference type="Proteomes" id="UP000001077">
    <property type="component" value="Unassembled WGS sequence"/>
</dbReference>
<organism evidence="2 3">
    <name type="scientific">Bartonella rattimassiliensis 15908</name>
    <dbReference type="NCBI Taxonomy" id="1094556"/>
    <lineage>
        <taxon>Bacteria</taxon>
        <taxon>Pseudomonadati</taxon>
        <taxon>Pseudomonadota</taxon>
        <taxon>Alphaproteobacteria</taxon>
        <taxon>Hyphomicrobiales</taxon>
        <taxon>Bartonellaceae</taxon>
        <taxon>Bartonella</taxon>
    </lineage>
</organism>
<dbReference type="AlphaFoldDB" id="J0QV94"/>
<gene>
    <name evidence="2" type="ORF">MCY_00193</name>
</gene>